<evidence type="ECO:0000256" key="1">
    <source>
        <dbReference type="SAM" id="SignalP"/>
    </source>
</evidence>
<feature type="signal peptide" evidence="1">
    <location>
        <begin position="1"/>
        <end position="21"/>
    </location>
</feature>
<accession>A0A3P3YNU6</accession>
<dbReference type="Proteomes" id="UP000290189">
    <property type="component" value="Unassembled WGS sequence"/>
</dbReference>
<keyword evidence="2" id="KW-0496">Mitochondrion</keyword>
<organism evidence="2 3">
    <name type="scientific">Plasmodiophora brassicae</name>
    <name type="common">Clubroot disease agent</name>
    <dbReference type="NCBI Taxonomy" id="37360"/>
    <lineage>
        <taxon>Eukaryota</taxon>
        <taxon>Sar</taxon>
        <taxon>Rhizaria</taxon>
        <taxon>Endomyxa</taxon>
        <taxon>Phytomyxea</taxon>
        <taxon>Plasmodiophorida</taxon>
        <taxon>Plasmodiophoridae</taxon>
        <taxon>Plasmodiophora</taxon>
    </lineage>
</organism>
<sequence length="962" mass="108393">MRLSLVAVVACACVLAQVACSATFSASSFGLTAVHPTEAQGKLQAAQTALRNARATKVTAATISYLVNLCTLEGRTRGWAKPPLTCVAGGTVPVDVACRQQFDAILGSPESKGTTLFCGEAWDLLEPFFLDAIGQRKLTSSEVAVVDTYDKWCSVRRPDQIFVSIISKLVQFYDNNPMMTVPRVEDLDPTVQLATRQAHEFLAAFPNEPNAGLACAMVDAFIRSKVPDAIKHLRFLHNGKQKLLGPKITFILCRKVLKPIILQWHHGQHDEDSSHALQLRDVEPVFRLFSATCARDAPTDFAIAASRREYGRALKMLKAIPDEQRFALQQYERHRVELHYRQAFSLFLWHPSETQRNHSQFIKTALLAIKLHATDAPAALRFVTATIVLDPNVLNCHDVTEGIRTTFSDEDRRLIRDKVLQLRTALLEADPDTNTIGSWSPFHDTAIPSGYVRAFGPECSDIDHRSLILLRFQIDLHPLYALKVIEQRLDPAGLGSARLIPFDWFDDGLAMTLSLTLRSDLHDLCEIAPDWMARMIQWIIKIADELHLGDNWWLELPDVHLQRKLSLSGASKVRGILSAMNTVCKEHGDDYRCGYLLLVALKLAGRSMSKAGTVRDAIPATQVAMRRMVEFLTLDLNDPTDLNLLRGFAPMFSYEYDYYRLRAMADEGNVTARLVVESWNVAWRLDSFPPALRLFVDVFKRVLDTPSARFLDFTSFTFNMLSVLRSFVAVRQRRPELWASTRAMAGIWEDLIRHPAFKGSSLQQAVCSLRDTFPDMAPVPPSPEQASSSLQIRPAVPVKTCRAEEHQWCSQPVDVTSSAVKQATRRRRLDHVGSATEESKVPPLIKSAKSLLDLRVFVRKRGDENGALSEFARSNPGLRSLEGLLSMDVTMLQGTRSRAKMYRIRVGDIRVLYCFNREERGELRLLDISDRDERTYASWRVRNMETYADGDSDQFELVEYTD</sequence>
<keyword evidence="1" id="KW-0732">Signal</keyword>
<reference evidence="2 3" key="1">
    <citation type="submission" date="2018-03" db="EMBL/GenBank/DDBJ databases">
        <authorList>
            <person name="Fogelqvist J."/>
        </authorList>
    </citation>
    <scope>NUCLEOTIDE SEQUENCE [LARGE SCALE GENOMIC DNA]</scope>
</reference>
<feature type="chain" id="PRO_5017981286" evidence="1">
    <location>
        <begin position="22"/>
        <end position="962"/>
    </location>
</feature>
<protein>
    <submittedName>
        <fullName evidence="2">Uncharacterized protein</fullName>
    </submittedName>
</protein>
<dbReference type="AlphaFoldDB" id="A0A3P3YNU6"/>
<proteinExistence type="predicted"/>
<evidence type="ECO:0000313" key="2">
    <source>
        <dbReference type="EMBL" id="SPR01896.1"/>
    </source>
</evidence>
<name>A0A3P3YNU6_PLABS</name>
<evidence type="ECO:0000313" key="3">
    <source>
        <dbReference type="Proteomes" id="UP000290189"/>
    </source>
</evidence>
<gene>
    <name evidence="2" type="ORF">PLBR_LOCUS9111</name>
</gene>
<dbReference type="EMBL" id="OVEO01000019">
    <property type="protein sequence ID" value="SPR01896.1"/>
    <property type="molecule type" value="Genomic_DNA"/>
</dbReference>
<geneLocation type="mitochondrion" evidence="2"/>